<dbReference type="OrthoDB" id="344831at2"/>
<dbReference type="Pfam" id="PF13385">
    <property type="entry name" value="Laminin_G_3"/>
    <property type="match status" value="1"/>
</dbReference>
<sequence>MANFCMTRPSLSYRRIFFCGNSRVSTFVLGILLLSLQFSCMEAQKFSLDASNPAGLLLQIAVPNIISGSTTGSTGNVGSSSGFSVTPDIHSANLSWTASSDGSKFKIYSSTTTPVTTAGSPEITGSGTGITGNTYTHTGLTGGVTRYYLLEKIQTDGTKTYSDTIQAKPYYLPSDVGSLVLWLSADSGVTKDASNKITSWLDQANGSNFVNATANQEPFWVANYRNQRPFVQTSNPQARFFSGPGVGITGSSYTILYVLEQAAVAGTSDGILHLSGGSNPLVLKIQNGQFQVNTGAGDFKSNTYATNVAHIATAQFSGTSTSLYLNGTLDKTTTNVYPASGNTTSYLGVYFGGAGFEGKIAEVLIYNQGLSTADRVKAECYLSFKYNLSVPHVCN</sequence>
<comment type="caution">
    <text evidence="1">The sequence shown here is derived from an EMBL/GenBank/DDBJ whole genome shotgun (WGS) entry which is preliminary data.</text>
</comment>
<name>A0A5F2B4D6_9LEPT</name>
<evidence type="ECO:0008006" key="3">
    <source>
        <dbReference type="Google" id="ProtNLM"/>
    </source>
</evidence>
<gene>
    <name evidence="1" type="ORF">EHQ76_12480</name>
</gene>
<protein>
    <recommendedName>
        <fullName evidence="3">LamG domain-containing protein</fullName>
    </recommendedName>
</protein>
<reference evidence="1 2" key="1">
    <citation type="journal article" date="2019" name="PLoS Negl. Trop. Dis.">
        <title>Revisiting the worldwide diversity of Leptospira species in the environment.</title>
        <authorList>
            <person name="Vincent A.T."/>
            <person name="Schiettekatte O."/>
            <person name="Bourhy P."/>
            <person name="Veyrier F.J."/>
            <person name="Picardeau M."/>
        </authorList>
    </citation>
    <scope>NUCLEOTIDE SEQUENCE [LARGE SCALE GENOMIC DNA]</scope>
    <source>
        <strain evidence="1 2">201702444</strain>
    </source>
</reference>
<evidence type="ECO:0000313" key="2">
    <source>
        <dbReference type="Proteomes" id="UP000298429"/>
    </source>
</evidence>
<proteinExistence type="predicted"/>
<dbReference type="SUPFAM" id="SSF49899">
    <property type="entry name" value="Concanavalin A-like lectins/glucanases"/>
    <property type="match status" value="1"/>
</dbReference>
<dbReference type="Proteomes" id="UP000298429">
    <property type="component" value="Unassembled WGS sequence"/>
</dbReference>
<dbReference type="InterPro" id="IPR013320">
    <property type="entry name" value="ConA-like_dom_sf"/>
</dbReference>
<dbReference type="Gene3D" id="2.60.40.10">
    <property type="entry name" value="Immunoglobulins"/>
    <property type="match status" value="1"/>
</dbReference>
<dbReference type="Gene3D" id="2.60.120.200">
    <property type="match status" value="1"/>
</dbReference>
<accession>A0A5F2B4D6</accession>
<dbReference type="EMBL" id="RQGN01000059">
    <property type="protein sequence ID" value="TGM00385.1"/>
    <property type="molecule type" value="Genomic_DNA"/>
</dbReference>
<dbReference type="AlphaFoldDB" id="A0A5F2B4D6"/>
<organism evidence="1 2">
    <name type="scientific">Leptospira barantonii</name>
    <dbReference type="NCBI Taxonomy" id="2023184"/>
    <lineage>
        <taxon>Bacteria</taxon>
        <taxon>Pseudomonadati</taxon>
        <taxon>Spirochaetota</taxon>
        <taxon>Spirochaetia</taxon>
        <taxon>Leptospirales</taxon>
        <taxon>Leptospiraceae</taxon>
        <taxon>Leptospira</taxon>
    </lineage>
</organism>
<dbReference type="InterPro" id="IPR013783">
    <property type="entry name" value="Ig-like_fold"/>
</dbReference>
<evidence type="ECO:0000313" key="1">
    <source>
        <dbReference type="EMBL" id="TGM00385.1"/>
    </source>
</evidence>